<dbReference type="AlphaFoldDB" id="A0A2W5KGD8"/>
<name>A0A2W5KGD8_9GAMM</name>
<dbReference type="PANTHER" id="PTHR12215">
    <property type="entry name" value="PHOSPHOPANTETHEINE TRANSFERASE"/>
    <property type="match status" value="1"/>
</dbReference>
<dbReference type="GO" id="GO:0008897">
    <property type="term" value="F:holo-[acyl-carrier-protein] synthase activity"/>
    <property type="evidence" value="ECO:0007669"/>
    <property type="project" value="InterPro"/>
</dbReference>
<dbReference type="PANTHER" id="PTHR12215:SF10">
    <property type="entry name" value="L-AMINOADIPATE-SEMIALDEHYDE DEHYDROGENASE-PHOSPHOPANTETHEINYL TRANSFERASE"/>
    <property type="match status" value="1"/>
</dbReference>
<dbReference type="Gene3D" id="3.90.470.20">
    <property type="entry name" value="4'-phosphopantetheinyl transferase domain"/>
    <property type="match status" value="1"/>
</dbReference>
<evidence type="ECO:0000259" key="3">
    <source>
        <dbReference type="Pfam" id="PF01648"/>
    </source>
</evidence>
<comment type="similarity">
    <text evidence="1">Belongs to the P-Pant transferase superfamily. Gsp/Sfp/HetI/AcpT family.</text>
</comment>
<sequence length="238" mass="25535">MLDRPGAGAKHRPMDWPALTDVAPGSAVPVLAPDEIHLWRLRGGARLTPRGISATAHLHLGRLLSAYAGSDRPLAIVRGAHGKPTAPEAGGIEFNLSHSGRHVVIAFARGQALGVDVEAVEGRHRSIMAIAQRFFAPEEAATLARLDEAERRLAFLRLWTCKEAVLKALGSGLHFGLDRLRFTLDDAGAPQAVRTVGAGTAVEDWQLQRWEASGETVAALAWQGPPRRLRIGTIDVDG</sequence>
<dbReference type="Proteomes" id="UP000249046">
    <property type="component" value="Unassembled WGS sequence"/>
</dbReference>
<protein>
    <submittedName>
        <fullName evidence="4">4-phosphopantetheinyl transferase</fullName>
    </submittedName>
</protein>
<evidence type="ECO:0000256" key="2">
    <source>
        <dbReference type="ARBA" id="ARBA00022679"/>
    </source>
</evidence>
<accession>A0A2W5KGD8</accession>
<organism evidence="4 5">
    <name type="scientific">Rhodanobacter denitrificans</name>
    <dbReference type="NCBI Taxonomy" id="666685"/>
    <lineage>
        <taxon>Bacteria</taxon>
        <taxon>Pseudomonadati</taxon>
        <taxon>Pseudomonadota</taxon>
        <taxon>Gammaproteobacteria</taxon>
        <taxon>Lysobacterales</taxon>
        <taxon>Rhodanobacteraceae</taxon>
        <taxon>Rhodanobacter</taxon>
    </lineage>
</organism>
<dbReference type="GO" id="GO:0005829">
    <property type="term" value="C:cytosol"/>
    <property type="evidence" value="ECO:0007669"/>
    <property type="project" value="TreeGrafter"/>
</dbReference>
<keyword evidence="2 4" id="KW-0808">Transferase</keyword>
<evidence type="ECO:0000313" key="5">
    <source>
        <dbReference type="Proteomes" id="UP000249046"/>
    </source>
</evidence>
<dbReference type="InterPro" id="IPR008278">
    <property type="entry name" value="4-PPantetheinyl_Trfase_dom"/>
</dbReference>
<evidence type="ECO:0000256" key="1">
    <source>
        <dbReference type="ARBA" id="ARBA00010990"/>
    </source>
</evidence>
<proteinExistence type="inferred from homology"/>
<gene>
    <name evidence="4" type="ORF">DI564_09785</name>
</gene>
<feature type="domain" description="4'-phosphopantetheinyl transferase" evidence="3">
    <location>
        <begin position="113"/>
        <end position="217"/>
    </location>
</feature>
<dbReference type="InterPro" id="IPR037143">
    <property type="entry name" value="4-PPantetheinyl_Trfase_dom_sf"/>
</dbReference>
<dbReference type="Pfam" id="PF01648">
    <property type="entry name" value="ACPS"/>
    <property type="match status" value="1"/>
</dbReference>
<evidence type="ECO:0000313" key="4">
    <source>
        <dbReference type="EMBL" id="PZQ14784.1"/>
    </source>
</evidence>
<dbReference type="GO" id="GO:0000287">
    <property type="term" value="F:magnesium ion binding"/>
    <property type="evidence" value="ECO:0007669"/>
    <property type="project" value="InterPro"/>
</dbReference>
<dbReference type="SUPFAM" id="SSF56214">
    <property type="entry name" value="4'-phosphopantetheinyl transferase"/>
    <property type="match status" value="2"/>
</dbReference>
<dbReference type="GO" id="GO:0019878">
    <property type="term" value="P:lysine biosynthetic process via aminoadipic acid"/>
    <property type="evidence" value="ECO:0007669"/>
    <property type="project" value="TreeGrafter"/>
</dbReference>
<dbReference type="InterPro" id="IPR050559">
    <property type="entry name" value="P-Pant_transferase_sf"/>
</dbReference>
<reference evidence="4 5" key="1">
    <citation type="submission" date="2017-08" db="EMBL/GenBank/DDBJ databases">
        <title>Infants hospitalized years apart are colonized by the same room-sourced microbial strains.</title>
        <authorList>
            <person name="Brooks B."/>
            <person name="Olm M.R."/>
            <person name="Firek B.A."/>
            <person name="Baker R."/>
            <person name="Thomas B.C."/>
            <person name="Morowitz M.J."/>
            <person name="Banfield J.F."/>
        </authorList>
    </citation>
    <scope>NUCLEOTIDE SEQUENCE [LARGE SCALE GENOMIC DNA]</scope>
    <source>
        <strain evidence="4">S2_005_003_R2_42</strain>
    </source>
</reference>
<comment type="caution">
    <text evidence="4">The sequence shown here is derived from an EMBL/GenBank/DDBJ whole genome shotgun (WGS) entry which is preliminary data.</text>
</comment>
<dbReference type="EMBL" id="QFPO01000007">
    <property type="protein sequence ID" value="PZQ14784.1"/>
    <property type="molecule type" value="Genomic_DNA"/>
</dbReference>